<dbReference type="InterPro" id="IPR043149">
    <property type="entry name" value="TagF_N"/>
</dbReference>
<evidence type="ECO:0000256" key="3">
    <source>
        <dbReference type="ARBA" id="ARBA00022475"/>
    </source>
</evidence>
<evidence type="ECO:0000256" key="5">
    <source>
        <dbReference type="ARBA" id="ARBA00022944"/>
    </source>
</evidence>
<dbReference type="SUPFAM" id="SSF53756">
    <property type="entry name" value="UDP-Glycosyltransferase/glycogen phosphorylase"/>
    <property type="match status" value="1"/>
</dbReference>
<keyword evidence="8" id="KW-1185">Reference proteome</keyword>
<evidence type="ECO:0000256" key="2">
    <source>
        <dbReference type="ARBA" id="ARBA00010488"/>
    </source>
</evidence>
<keyword evidence="5" id="KW-0777">Teichoic acid biosynthesis</keyword>
<dbReference type="InterPro" id="IPR051612">
    <property type="entry name" value="Teichoic_Acid_Biosynth"/>
</dbReference>
<dbReference type="OrthoDB" id="9811865at2"/>
<dbReference type="AlphaFoldDB" id="C5RCE4"/>
<evidence type="ECO:0000256" key="6">
    <source>
        <dbReference type="ARBA" id="ARBA00023136"/>
    </source>
</evidence>
<dbReference type="GO" id="GO:0019350">
    <property type="term" value="P:teichoic acid biosynthetic process"/>
    <property type="evidence" value="ECO:0007669"/>
    <property type="project" value="UniProtKB-KW"/>
</dbReference>
<dbReference type="Gene3D" id="3.40.50.12580">
    <property type="match status" value="1"/>
</dbReference>
<dbReference type="EMBL" id="ACKU01000032">
    <property type="protein sequence ID" value="EER74100.1"/>
    <property type="molecule type" value="Genomic_DNA"/>
</dbReference>
<sequence>MSNLDNFDIDLRKEFIKKHQTEIEKRVVSNRNFRRINEYSEYILGKEHPIKQDVILYDSFLGKSMTDNPYAIFLEILKKDVHHKYHHVWILENPENVQSSRFSELTNVEFIRPYTKKHLQYLATAKYLIINTSMPYYFVKRPDQILINMWHGTPIKGMGKYMGGRFGQWANVQRQFLMTDYMVHPNEYTQNIMNDSYDLNGIYDGIQLTVGYPRVDLIQTTDKENFFNFLNRIVPIEDDKKIVLYAPTWRGNQESVSNMTEEFVQNSLDIQNALPEGYQLLVKAHQIAYDKAKSDRRIKDILVPNDVDTSELLSVTDVLISDYSSIFFDYLVTGKPVFLYVYDLESYIADRGLLLDINSVPGNVVLDIEELANALANLEDYTMNNSNRVSEYIKWQTGHAATRIIDELFENKDEVEYEYEVKINNNRKNVVLYLDGFENNDYYSKVQFINSLTENIDSNIILLTKDHLSNEELLLLSQIRIKYNHIFRLGQVNYTVDNYVAYSLTNQGDMSMYKEENVQNILKEEIRRIVPLKRIDHFIYLGKMMDVFENNLFAFGITATNKTYVKTNLFYNDQKTRINVSKNKHIIKNVLPQYDEIIDLTAINSNPVVISQNKYIPVMFNNEKINVIKLKKGRKLMMIANNFSDFDELFGIYNLQRIVAQNYYDAVYIYGNEEIFGNYFKNEKSVYLIDSKNISLMNLLPLALNFSDLMLDTKDMNKYFKTFYSYIVNKKINIIDMNV</sequence>
<organism evidence="7 8">
    <name type="scientific">Weissella paramesenteroides ATCC 33313</name>
    <dbReference type="NCBI Taxonomy" id="585506"/>
    <lineage>
        <taxon>Bacteria</taxon>
        <taxon>Bacillati</taxon>
        <taxon>Bacillota</taxon>
        <taxon>Bacilli</taxon>
        <taxon>Lactobacillales</taxon>
        <taxon>Lactobacillaceae</taxon>
        <taxon>Weissella</taxon>
    </lineage>
</organism>
<dbReference type="Proteomes" id="UP000004528">
    <property type="component" value="Unassembled WGS sequence"/>
</dbReference>
<dbReference type="Pfam" id="PF04464">
    <property type="entry name" value="Glyphos_transf"/>
    <property type="match status" value="1"/>
</dbReference>
<name>C5RCE4_WEIPA</name>
<dbReference type="InterPro" id="IPR043148">
    <property type="entry name" value="TagF_C"/>
</dbReference>
<keyword evidence="4 7" id="KW-0808">Transferase</keyword>
<evidence type="ECO:0000256" key="1">
    <source>
        <dbReference type="ARBA" id="ARBA00004202"/>
    </source>
</evidence>
<protein>
    <submittedName>
        <fullName evidence="7">CDP-glycerol:poly(Glycerophosphate) glycerophosphotransferase</fullName>
    </submittedName>
</protein>
<dbReference type="PANTHER" id="PTHR37316:SF3">
    <property type="entry name" value="TEICHOIC ACID GLYCEROL-PHOSPHATE TRANSFERASE"/>
    <property type="match status" value="1"/>
</dbReference>
<accession>C5RCE4</accession>
<keyword evidence="3" id="KW-1003">Cell membrane</keyword>
<dbReference type="GO" id="GO:0047355">
    <property type="term" value="F:CDP-glycerol glycerophosphotransferase activity"/>
    <property type="evidence" value="ECO:0007669"/>
    <property type="project" value="InterPro"/>
</dbReference>
<dbReference type="RefSeq" id="WP_002827464.1">
    <property type="nucleotide sequence ID" value="NZ_GG697128.1"/>
</dbReference>
<dbReference type="Gene3D" id="3.40.50.11820">
    <property type="match status" value="1"/>
</dbReference>
<comment type="similarity">
    <text evidence="2">Belongs to the CDP-glycerol glycerophosphotransferase family.</text>
</comment>
<dbReference type="HOGENOM" id="CLU_395765_0_0_9"/>
<evidence type="ECO:0000256" key="4">
    <source>
        <dbReference type="ARBA" id="ARBA00022679"/>
    </source>
</evidence>
<dbReference type="InterPro" id="IPR007554">
    <property type="entry name" value="Glycerophosphate_synth"/>
</dbReference>
<reference evidence="7 8" key="1">
    <citation type="submission" date="2009-04" db="EMBL/GenBank/DDBJ databases">
        <authorList>
            <person name="Qin X."/>
            <person name="Bachman B."/>
            <person name="Battles P."/>
            <person name="Bell A."/>
            <person name="Bess C."/>
            <person name="Bickham C."/>
            <person name="Chaboub L."/>
            <person name="Chen D."/>
            <person name="Coyle M."/>
            <person name="Deiros D.R."/>
            <person name="Dinh H."/>
            <person name="Forbes L."/>
            <person name="Fowler G."/>
            <person name="Francisco L."/>
            <person name="Fu Q."/>
            <person name="Gubbala S."/>
            <person name="Hale W."/>
            <person name="Han Y."/>
            <person name="Hemphill L."/>
            <person name="Highlander S.K."/>
            <person name="Hirani K."/>
            <person name="Hogues M."/>
            <person name="Jackson L."/>
            <person name="Jakkamsetti A."/>
            <person name="Javaid M."/>
            <person name="Jiang H."/>
            <person name="Korchina V."/>
            <person name="Kovar C."/>
            <person name="Lara F."/>
            <person name="Lee S."/>
            <person name="Mata R."/>
            <person name="Mathew T."/>
            <person name="Moen C."/>
            <person name="Morales K."/>
            <person name="Munidasa M."/>
            <person name="Nazareth L."/>
            <person name="Ngo R."/>
            <person name="Nguyen L."/>
            <person name="Okwuonu G."/>
            <person name="Ongeri F."/>
            <person name="Patil S."/>
            <person name="Petrosino J."/>
            <person name="Pham C."/>
            <person name="Pham P."/>
            <person name="Pu L.-L."/>
            <person name="Puazo M."/>
            <person name="Raj R."/>
            <person name="Reid J."/>
            <person name="Rouhana J."/>
            <person name="Saada N."/>
            <person name="Shang Y."/>
            <person name="Simmons D."/>
            <person name="Thornton R."/>
            <person name="Warren J."/>
            <person name="Weissenberger G."/>
            <person name="Zhang J."/>
            <person name="Zhang L."/>
            <person name="Zhou C."/>
            <person name="Zhu D."/>
            <person name="Muzny D."/>
            <person name="Worley K."/>
            <person name="Gibbs R."/>
        </authorList>
    </citation>
    <scope>NUCLEOTIDE SEQUENCE [LARGE SCALE GENOMIC DNA]</scope>
    <source>
        <strain evidence="7 8">ATCC 33313</strain>
    </source>
</reference>
<gene>
    <name evidence="7" type="ORF">HMPREF0877_1640</name>
</gene>
<dbReference type="eggNOG" id="COG1887">
    <property type="taxonomic scope" value="Bacteria"/>
</dbReference>
<evidence type="ECO:0000313" key="8">
    <source>
        <dbReference type="Proteomes" id="UP000004528"/>
    </source>
</evidence>
<dbReference type="GO" id="GO:0005886">
    <property type="term" value="C:plasma membrane"/>
    <property type="evidence" value="ECO:0007669"/>
    <property type="project" value="UniProtKB-SubCell"/>
</dbReference>
<proteinExistence type="inferred from homology"/>
<comment type="caution">
    <text evidence="7">The sequence shown here is derived from an EMBL/GenBank/DDBJ whole genome shotgun (WGS) entry which is preliminary data.</text>
</comment>
<dbReference type="PANTHER" id="PTHR37316">
    <property type="entry name" value="TEICHOIC ACID GLYCEROL-PHOSPHATE PRIMASE"/>
    <property type="match status" value="1"/>
</dbReference>
<evidence type="ECO:0000313" key="7">
    <source>
        <dbReference type="EMBL" id="EER74100.1"/>
    </source>
</evidence>
<dbReference type="STRING" id="585506.HMPREF0877_1640"/>
<comment type="subcellular location">
    <subcellularLocation>
        <location evidence="1">Cell membrane</location>
        <topology evidence="1">Peripheral membrane protein</topology>
    </subcellularLocation>
</comment>
<keyword evidence="6" id="KW-0472">Membrane</keyword>